<accession>A0A3P7IVI1</accession>
<evidence type="ECO:0000313" key="2">
    <source>
        <dbReference type="EMBL" id="VDM68267.1"/>
    </source>
</evidence>
<organism evidence="2 3">
    <name type="scientific">Strongylus vulgaris</name>
    <name type="common">Blood worm</name>
    <dbReference type="NCBI Taxonomy" id="40348"/>
    <lineage>
        <taxon>Eukaryota</taxon>
        <taxon>Metazoa</taxon>
        <taxon>Ecdysozoa</taxon>
        <taxon>Nematoda</taxon>
        <taxon>Chromadorea</taxon>
        <taxon>Rhabditida</taxon>
        <taxon>Rhabditina</taxon>
        <taxon>Rhabditomorpha</taxon>
        <taxon>Strongyloidea</taxon>
        <taxon>Strongylidae</taxon>
        <taxon>Strongylus</taxon>
    </lineage>
</organism>
<sequence>MAALPGSIKMKNQNTSATCETNVIILQLMSGMPLVGAVTMHWFIPLLVTAPLWTCLEATYTPSMETDLSNDIKAVILK</sequence>
<dbReference type="EMBL" id="UYYB01008252">
    <property type="protein sequence ID" value="VDM68267.1"/>
    <property type="molecule type" value="Genomic_DNA"/>
</dbReference>
<reference evidence="2 3" key="1">
    <citation type="submission" date="2018-11" db="EMBL/GenBank/DDBJ databases">
        <authorList>
            <consortium name="Pathogen Informatics"/>
        </authorList>
    </citation>
    <scope>NUCLEOTIDE SEQUENCE [LARGE SCALE GENOMIC DNA]</scope>
</reference>
<dbReference type="AlphaFoldDB" id="A0A3P7IVI1"/>
<evidence type="ECO:0000313" key="3">
    <source>
        <dbReference type="Proteomes" id="UP000270094"/>
    </source>
</evidence>
<gene>
    <name evidence="2" type="ORF">SVUK_LOCUS3265</name>
</gene>
<dbReference type="Proteomes" id="UP000270094">
    <property type="component" value="Unassembled WGS sequence"/>
</dbReference>
<keyword evidence="1" id="KW-0472">Membrane</keyword>
<evidence type="ECO:0000256" key="1">
    <source>
        <dbReference type="SAM" id="Phobius"/>
    </source>
</evidence>
<name>A0A3P7IVI1_STRVU</name>
<keyword evidence="3" id="KW-1185">Reference proteome</keyword>
<protein>
    <submittedName>
        <fullName evidence="2">Uncharacterized protein</fullName>
    </submittedName>
</protein>
<keyword evidence="1" id="KW-1133">Transmembrane helix</keyword>
<proteinExistence type="predicted"/>
<keyword evidence="1" id="KW-0812">Transmembrane</keyword>
<feature type="transmembrane region" description="Helical" evidence="1">
    <location>
        <begin position="21"/>
        <end position="44"/>
    </location>
</feature>